<keyword evidence="6" id="KW-1185">Reference proteome</keyword>
<dbReference type="Proteomes" id="UP000284842">
    <property type="component" value="Unassembled WGS sequence"/>
</dbReference>
<dbReference type="GO" id="GO:0044778">
    <property type="term" value="P:meiotic DNA integrity checkpoint signaling"/>
    <property type="evidence" value="ECO:0007669"/>
    <property type="project" value="TreeGrafter"/>
</dbReference>
<dbReference type="GO" id="GO:0000723">
    <property type="term" value="P:telomere maintenance"/>
    <property type="evidence" value="ECO:0007669"/>
    <property type="project" value="TreeGrafter"/>
</dbReference>
<dbReference type="GO" id="GO:0035861">
    <property type="term" value="C:site of double-strand break"/>
    <property type="evidence" value="ECO:0007669"/>
    <property type="project" value="TreeGrafter"/>
</dbReference>
<name>A0A409YP99_9AGAR</name>
<comment type="caution">
    <text evidence="5">The sequence shown here is derived from an EMBL/GenBank/DDBJ whole genome shotgun (WGS) entry which is preliminary data.</text>
</comment>
<evidence type="ECO:0000256" key="1">
    <source>
        <dbReference type="ARBA" id="ARBA00004123"/>
    </source>
</evidence>
<gene>
    <name evidence="5" type="ORF">CVT24_007074</name>
</gene>
<accession>A0A409YP99</accession>
<organism evidence="5 6">
    <name type="scientific">Panaeolus cyanescens</name>
    <dbReference type="NCBI Taxonomy" id="181874"/>
    <lineage>
        <taxon>Eukaryota</taxon>
        <taxon>Fungi</taxon>
        <taxon>Dikarya</taxon>
        <taxon>Basidiomycota</taxon>
        <taxon>Agaricomycotina</taxon>
        <taxon>Agaricomycetes</taxon>
        <taxon>Agaricomycetidae</taxon>
        <taxon>Agaricales</taxon>
        <taxon>Agaricineae</taxon>
        <taxon>Galeropsidaceae</taxon>
        <taxon>Panaeolus</taxon>
    </lineage>
</organism>
<keyword evidence="3" id="KW-0539">Nucleus</keyword>
<proteinExistence type="inferred from homology"/>
<dbReference type="OrthoDB" id="337750at2759"/>
<evidence type="ECO:0000256" key="2">
    <source>
        <dbReference type="ARBA" id="ARBA00005563"/>
    </source>
</evidence>
<evidence type="ECO:0000313" key="6">
    <source>
        <dbReference type="Proteomes" id="UP000284842"/>
    </source>
</evidence>
<evidence type="ECO:0000256" key="3">
    <source>
        <dbReference type="ARBA" id="ARBA00023242"/>
    </source>
</evidence>
<comment type="similarity">
    <text evidence="2 4">Belongs to the HUS1 family.</text>
</comment>
<dbReference type="PANTHER" id="PTHR12900:SF0">
    <property type="entry name" value="CHECKPOINT PROTEIN"/>
    <property type="match status" value="1"/>
</dbReference>
<dbReference type="GO" id="GO:0031573">
    <property type="term" value="P:mitotic intra-S DNA damage checkpoint signaling"/>
    <property type="evidence" value="ECO:0007669"/>
    <property type="project" value="TreeGrafter"/>
</dbReference>
<dbReference type="GO" id="GO:0006289">
    <property type="term" value="P:nucleotide-excision repair"/>
    <property type="evidence" value="ECO:0007669"/>
    <property type="project" value="TreeGrafter"/>
</dbReference>
<protein>
    <recommendedName>
        <fullName evidence="4">Checkpoint protein</fullName>
    </recommendedName>
</protein>
<dbReference type="GO" id="GO:0030896">
    <property type="term" value="C:checkpoint clamp complex"/>
    <property type="evidence" value="ECO:0007669"/>
    <property type="project" value="InterPro"/>
</dbReference>
<dbReference type="EMBL" id="NHTK01000890">
    <property type="protein sequence ID" value="PPR04814.1"/>
    <property type="molecule type" value="Genomic_DNA"/>
</dbReference>
<reference evidence="5 6" key="1">
    <citation type="journal article" date="2018" name="Evol. Lett.">
        <title>Horizontal gene cluster transfer increased hallucinogenic mushroom diversity.</title>
        <authorList>
            <person name="Reynolds H.T."/>
            <person name="Vijayakumar V."/>
            <person name="Gluck-Thaler E."/>
            <person name="Korotkin H.B."/>
            <person name="Matheny P.B."/>
            <person name="Slot J.C."/>
        </authorList>
    </citation>
    <scope>NUCLEOTIDE SEQUENCE [LARGE SCALE GENOMIC DNA]</scope>
    <source>
        <strain evidence="5 6">2629</strain>
    </source>
</reference>
<dbReference type="Gene3D" id="3.70.10.10">
    <property type="match status" value="1"/>
</dbReference>
<dbReference type="InterPro" id="IPR016580">
    <property type="entry name" value="HUS1"/>
</dbReference>
<dbReference type="Pfam" id="PF04005">
    <property type="entry name" value="Hus1"/>
    <property type="match status" value="1"/>
</dbReference>
<dbReference type="AlphaFoldDB" id="A0A409YP99"/>
<dbReference type="PANTHER" id="PTHR12900">
    <property type="entry name" value="MITOTIC AND DNA DAMAGE CHECKPOINT PROTEIN HUS1"/>
    <property type="match status" value="1"/>
</dbReference>
<sequence>MQIICNNESNEGGIQLWSQIKVDSFFEGYRIQSNANNEITVSISSEALLGALRSAASSVQSAAEHGAVVMKLAKKHDHAVFSFEISGQSRVGNRLSIAHDVKIEVLRPADVAKMTEPLCPEPDLHILMPRLEDLRTIVERLRPLSDIVSFRGNNNGKLQLAIHTDSVQIETEWTELQNPVGLCQNHCLILYVYIGDVADAGGVLTFYIPAIIDDEQQW</sequence>
<dbReference type="PIRSF" id="PIRSF011312">
    <property type="entry name" value="Cell_cycle_HUS1"/>
    <property type="match status" value="1"/>
</dbReference>
<dbReference type="InParanoid" id="A0A409YP99"/>
<dbReference type="GO" id="GO:0005730">
    <property type="term" value="C:nucleolus"/>
    <property type="evidence" value="ECO:0007669"/>
    <property type="project" value="InterPro"/>
</dbReference>
<dbReference type="InterPro" id="IPR007150">
    <property type="entry name" value="HUS1/Mec3"/>
</dbReference>
<evidence type="ECO:0000256" key="4">
    <source>
        <dbReference type="PIRNR" id="PIRNR011312"/>
    </source>
</evidence>
<dbReference type="STRING" id="181874.A0A409YP99"/>
<dbReference type="GO" id="GO:0000724">
    <property type="term" value="P:double-strand break repair via homologous recombination"/>
    <property type="evidence" value="ECO:0007669"/>
    <property type="project" value="TreeGrafter"/>
</dbReference>
<dbReference type="GO" id="GO:0033314">
    <property type="term" value="P:mitotic DNA replication checkpoint signaling"/>
    <property type="evidence" value="ECO:0007669"/>
    <property type="project" value="TreeGrafter"/>
</dbReference>
<dbReference type="FunCoup" id="A0A409YP99">
    <property type="interactions" value="321"/>
</dbReference>
<evidence type="ECO:0000313" key="5">
    <source>
        <dbReference type="EMBL" id="PPR04814.1"/>
    </source>
</evidence>
<comment type="subcellular location">
    <subcellularLocation>
        <location evidence="1">Nucleus</location>
    </subcellularLocation>
</comment>